<comment type="caution">
    <text evidence="2">The sequence shown here is derived from an EMBL/GenBank/DDBJ whole genome shotgun (WGS) entry which is preliminary data.</text>
</comment>
<feature type="transmembrane region" description="Helical" evidence="1">
    <location>
        <begin position="135"/>
        <end position="158"/>
    </location>
</feature>
<feature type="transmembrane region" description="Helical" evidence="1">
    <location>
        <begin position="202"/>
        <end position="221"/>
    </location>
</feature>
<dbReference type="RefSeq" id="WP_132881015.1">
    <property type="nucleotide sequence ID" value="NZ_SLXQ01000025.1"/>
</dbReference>
<evidence type="ECO:0000313" key="2">
    <source>
        <dbReference type="EMBL" id="TCP41637.1"/>
    </source>
</evidence>
<dbReference type="AlphaFoldDB" id="A0A4R2PZP6"/>
<sequence>MDVANIALAPSRTRLVAPNPHDGAIGTTGGALGFGGLGIAVLLMTYLHVVASGLINPLDRTMSDYVHVPGSGWAFGASVLAIAVATIGTGIGLARVGLLGSRLLRLALVLTIVGALLAGTFPTNASGPLTMAAEIHRYSAGVVFFCVPIAAALTGIALRGSRYDTARRWLFVGAAISAGALVLFLGSHFGSLPEGFQALRGLFQRLLLAIELGVLAMLTYLPAHMARRTRC</sequence>
<dbReference type="InterPro" id="IPR009339">
    <property type="entry name" value="DUF998"/>
</dbReference>
<keyword evidence="1" id="KW-0812">Transmembrane</keyword>
<feature type="transmembrane region" description="Helical" evidence="1">
    <location>
        <begin position="75"/>
        <end position="96"/>
    </location>
</feature>
<keyword evidence="1" id="KW-1133">Transmembrane helix</keyword>
<dbReference type="EMBL" id="SLXQ01000025">
    <property type="protein sequence ID" value="TCP41637.1"/>
    <property type="molecule type" value="Genomic_DNA"/>
</dbReference>
<organism evidence="2 3">
    <name type="scientific">Tamaricihabitans halophyticus</name>
    <dbReference type="NCBI Taxonomy" id="1262583"/>
    <lineage>
        <taxon>Bacteria</taxon>
        <taxon>Bacillati</taxon>
        <taxon>Actinomycetota</taxon>
        <taxon>Actinomycetes</taxon>
        <taxon>Pseudonocardiales</taxon>
        <taxon>Pseudonocardiaceae</taxon>
        <taxon>Tamaricihabitans</taxon>
    </lineage>
</organism>
<feature type="transmembrane region" description="Helical" evidence="1">
    <location>
        <begin position="170"/>
        <end position="190"/>
    </location>
</feature>
<proteinExistence type="predicted"/>
<keyword evidence="1" id="KW-0472">Membrane</keyword>
<gene>
    <name evidence="2" type="ORF">EV191_12522</name>
</gene>
<evidence type="ECO:0000313" key="3">
    <source>
        <dbReference type="Proteomes" id="UP000294911"/>
    </source>
</evidence>
<dbReference type="Proteomes" id="UP000294911">
    <property type="component" value="Unassembled WGS sequence"/>
</dbReference>
<reference evidence="2 3" key="1">
    <citation type="submission" date="2019-03" db="EMBL/GenBank/DDBJ databases">
        <title>Genomic Encyclopedia of Type Strains, Phase IV (KMG-IV): sequencing the most valuable type-strain genomes for metagenomic binning, comparative biology and taxonomic classification.</title>
        <authorList>
            <person name="Goeker M."/>
        </authorList>
    </citation>
    <scope>NUCLEOTIDE SEQUENCE [LARGE SCALE GENOMIC DNA]</scope>
    <source>
        <strain evidence="2 3">DSM 45765</strain>
    </source>
</reference>
<name>A0A4R2PZP6_9PSEU</name>
<keyword evidence="3" id="KW-1185">Reference proteome</keyword>
<feature type="transmembrane region" description="Helical" evidence="1">
    <location>
        <begin position="31"/>
        <end position="55"/>
    </location>
</feature>
<feature type="transmembrane region" description="Helical" evidence="1">
    <location>
        <begin position="103"/>
        <end position="123"/>
    </location>
</feature>
<dbReference type="OrthoDB" id="3688922at2"/>
<dbReference type="Pfam" id="PF06197">
    <property type="entry name" value="DUF998"/>
    <property type="match status" value="1"/>
</dbReference>
<evidence type="ECO:0000256" key="1">
    <source>
        <dbReference type="SAM" id="Phobius"/>
    </source>
</evidence>
<protein>
    <submittedName>
        <fullName evidence="2">Uncharacterized protein DUF998</fullName>
    </submittedName>
</protein>
<accession>A0A4R2PZP6</accession>